<comment type="caution">
    <text evidence="1">The sequence shown here is derived from an EMBL/GenBank/DDBJ whole genome shotgun (WGS) entry which is preliminary data.</text>
</comment>
<evidence type="ECO:0000313" key="2">
    <source>
        <dbReference type="Proteomes" id="UP000805649"/>
    </source>
</evidence>
<reference evidence="1 2" key="1">
    <citation type="journal article" date="2020" name="Phytopathology">
        <title>Genome Sequence Resources of Colletotrichum truncatum, C. plurivorum, C. musicola, and C. sojae: Four Species Pathogenic to Soybean (Glycine max).</title>
        <authorList>
            <person name="Rogerio F."/>
            <person name="Boufleur T.R."/>
            <person name="Ciampi-Guillardi M."/>
            <person name="Sukno S.A."/>
            <person name="Thon M.R."/>
            <person name="Massola Junior N.S."/>
            <person name="Baroncelli R."/>
        </authorList>
    </citation>
    <scope>NUCLEOTIDE SEQUENCE [LARGE SCALE GENOMIC DNA]</scope>
    <source>
        <strain evidence="1 2">CMES1059</strain>
    </source>
</reference>
<dbReference type="EMBL" id="VUJX02000007">
    <property type="protein sequence ID" value="KAL0933897.1"/>
    <property type="molecule type" value="Genomic_DNA"/>
</dbReference>
<evidence type="ECO:0000313" key="1">
    <source>
        <dbReference type="EMBL" id="KAL0933897.1"/>
    </source>
</evidence>
<proteinExistence type="predicted"/>
<gene>
    <name evidence="1" type="ORF">CTRU02_210696</name>
</gene>
<sequence length="227" mass="23827">MQFRSLSGLILAINVLGSTAAVLKREGPACASPSPTPNVLVADDDNKVQNSGFEAGLDKWTVKKSSSGGSVVVVSDSLQASGCKAAKISFAANSKTDTNPFVSISQPMSAVPGNSILSLELLIGRPKDTPESAVSPKVEISIANWKFPAFVACGEKGNSCSNVPAGHAEYNRYKFTIPPGAAITGTQKGIADLKIVFTYPSALTKNAPVLIDNVRYGVFRDFTTLNF</sequence>
<keyword evidence="2" id="KW-1185">Reference proteome</keyword>
<dbReference type="Proteomes" id="UP000805649">
    <property type="component" value="Unassembled WGS sequence"/>
</dbReference>
<name>A0ACC3YPX5_COLTU</name>
<protein>
    <submittedName>
        <fullName evidence="1">WSC domain-containing protein</fullName>
    </submittedName>
</protein>
<accession>A0ACC3YPX5</accession>
<organism evidence="1 2">
    <name type="scientific">Colletotrichum truncatum</name>
    <name type="common">Anthracnose fungus</name>
    <name type="synonym">Colletotrichum capsici</name>
    <dbReference type="NCBI Taxonomy" id="5467"/>
    <lineage>
        <taxon>Eukaryota</taxon>
        <taxon>Fungi</taxon>
        <taxon>Dikarya</taxon>
        <taxon>Ascomycota</taxon>
        <taxon>Pezizomycotina</taxon>
        <taxon>Sordariomycetes</taxon>
        <taxon>Hypocreomycetidae</taxon>
        <taxon>Glomerellales</taxon>
        <taxon>Glomerellaceae</taxon>
        <taxon>Colletotrichum</taxon>
        <taxon>Colletotrichum truncatum species complex</taxon>
    </lineage>
</organism>